<dbReference type="Proteomes" id="UP001606305">
    <property type="component" value="Unassembled WGS sequence"/>
</dbReference>
<reference evidence="2 3" key="1">
    <citation type="submission" date="2024-09" db="EMBL/GenBank/DDBJ databases">
        <title>Novel species of the genus Pelomonas and Roseateles isolated from streams.</title>
        <authorList>
            <person name="Lu H."/>
        </authorList>
    </citation>
    <scope>NUCLEOTIDE SEQUENCE [LARGE SCALE GENOMIC DNA]</scope>
    <source>
        <strain evidence="2 3">BYS96W</strain>
    </source>
</reference>
<sequence length="300" mass="33108">MANVTFSSPLMPRDITVYAVAGERGTLLALAKANHIPIPFDCGDGECGSCLVEIRHYVAGVRYGIALTEKEKEMLRQLGKITHEEIMDAEVNDMPPRHRLACQCFVRNEDIEVRFEGDVTQPVKGPALSLAAAIYKGGVGIRTLDQFLSYAVKVEEDAALHFEGLAATMKQAGNADVAALFEQLAGYSRLHLEEARAKCEKYDANVTLPASTAWPENATPERTSLWEGDASLKRLDALKAALQGERRGYEFYYAIANTAKDATVRSVALEFVKEEIEHVNKLKQWIEKEEAKQHALATPA</sequence>
<dbReference type="Pfam" id="PF00111">
    <property type="entry name" value="Fer2"/>
    <property type="match status" value="1"/>
</dbReference>
<evidence type="ECO:0000313" key="2">
    <source>
        <dbReference type="EMBL" id="MFG6455712.1"/>
    </source>
</evidence>
<dbReference type="CDD" id="cd00207">
    <property type="entry name" value="fer2"/>
    <property type="match status" value="1"/>
</dbReference>
<feature type="domain" description="2Fe-2S ferredoxin-type" evidence="1">
    <location>
        <begin position="2"/>
        <end position="119"/>
    </location>
</feature>
<evidence type="ECO:0000259" key="1">
    <source>
        <dbReference type="PROSITE" id="PS51085"/>
    </source>
</evidence>
<dbReference type="CDD" id="cd01045">
    <property type="entry name" value="Ferritin_like_AB"/>
    <property type="match status" value="1"/>
</dbReference>
<organism evidence="2 3">
    <name type="scientific">Pelomonas nitida</name>
    <dbReference type="NCBI Taxonomy" id="3299027"/>
    <lineage>
        <taxon>Bacteria</taxon>
        <taxon>Pseudomonadati</taxon>
        <taxon>Pseudomonadota</taxon>
        <taxon>Betaproteobacteria</taxon>
        <taxon>Burkholderiales</taxon>
        <taxon>Sphaerotilaceae</taxon>
        <taxon>Roseateles</taxon>
    </lineage>
</organism>
<dbReference type="Gene3D" id="1.20.1260.10">
    <property type="match status" value="1"/>
</dbReference>
<dbReference type="SUPFAM" id="SSF47240">
    <property type="entry name" value="Ferritin-like"/>
    <property type="match status" value="1"/>
</dbReference>
<dbReference type="InterPro" id="IPR012675">
    <property type="entry name" value="Beta-grasp_dom_sf"/>
</dbReference>
<dbReference type="Gene3D" id="3.10.20.30">
    <property type="match status" value="1"/>
</dbReference>
<accession>A0ABW7G198</accession>
<dbReference type="PROSITE" id="PS00197">
    <property type="entry name" value="2FE2S_FER_1"/>
    <property type="match status" value="1"/>
</dbReference>
<dbReference type="InterPro" id="IPR001041">
    <property type="entry name" value="2Fe-2S_ferredoxin-type"/>
</dbReference>
<protein>
    <submittedName>
        <fullName evidence="2">2Fe-2S iron-sulfur cluster-binding protein</fullName>
    </submittedName>
</protein>
<evidence type="ECO:0000313" key="3">
    <source>
        <dbReference type="Proteomes" id="UP001606305"/>
    </source>
</evidence>
<keyword evidence="3" id="KW-1185">Reference proteome</keyword>
<comment type="caution">
    <text evidence="2">The sequence shown here is derived from an EMBL/GenBank/DDBJ whole genome shotgun (WGS) entry which is preliminary data.</text>
</comment>
<dbReference type="EMBL" id="JBIGIA010000002">
    <property type="protein sequence ID" value="MFG6455712.1"/>
    <property type="molecule type" value="Genomic_DNA"/>
</dbReference>
<dbReference type="SUPFAM" id="SSF54292">
    <property type="entry name" value="2Fe-2S ferredoxin-like"/>
    <property type="match status" value="1"/>
</dbReference>
<dbReference type="RefSeq" id="WP_394486375.1">
    <property type="nucleotide sequence ID" value="NZ_JBIGIA010000002.1"/>
</dbReference>
<dbReference type="InterPro" id="IPR036010">
    <property type="entry name" value="2Fe-2S_ferredoxin-like_sf"/>
</dbReference>
<proteinExistence type="predicted"/>
<gene>
    <name evidence="2" type="ORF">ACG00X_02600</name>
</gene>
<dbReference type="InterPro" id="IPR009078">
    <property type="entry name" value="Ferritin-like_SF"/>
</dbReference>
<dbReference type="PROSITE" id="PS51085">
    <property type="entry name" value="2FE2S_FER_2"/>
    <property type="match status" value="1"/>
</dbReference>
<dbReference type="InterPro" id="IPR006058">
    <property type="entry name" value="2Fe2S_fd_BS"/>
</dbReference>
<dbReference type="InterPro" id="IPR012347">
    <property type="entry name" value="Ferritin-like"/>
</dbReference>
<name>A0ABW7G198_9BURK</name>